<reference evidence="1 2" key="1">
    <citation type="journal article" date="2020" name="Mol. Plant">
        <title>The Chromosome-Based Rubber Tree Genome Provides New Insights into Spurge Genome Evolution and Rubber Biosynthesis.</title>
        <authorList>
            <person name="Liu J."/>
            <person name="Shi C."/>
            <person name="Shi C.C."/>
            <person name="Li W."/>
            <person name="Zhang Q.J."/>
            <person name="Zhang Y."/>
            <person name="Li K."/>
            <person name="Lu H.F."/>
            <person name="Shi C."/>
            <person name="Zhu S.T."/>
            <person name="Xiao Z.Y."/>
            <person name="Nan H."/>
            <person name="Yue Y."/>
            <person name="Zhu X.G."/>
            <person name="Wu Y."/>
            <person name="Hong X.N."/>
            <person name="Fan G.Y."/>
            <person name="Tong Y."/>
            <person name="Zhang D."/>
            <person name="Mao C.L."/>
            <person name="Liu Y.L."/>
            <person name="Hao S.J."/>
            <person name="Liu W.Q."/>
            <person name="Lv M.Q."/>
            <person name="Zhang H.B."/>
            <person name="Liu Y."/>
            <person name="Hu-Tang G.R."/>
            <person name="Wang J.P."/>
            <person name="Wang J.H."/>
            <person name="Sun Y.H."/>
            <person name="Ni S.B."/>
            <person name="Chen W.B."/>
            <person name="Zhang X.C."/>
            <person name="Jiao Y.N."/>
            <person name="Eichler E.E."/>
            <person name="Li G.H."/>
            <person name="Liu X."/>
            <person name="Gao L.Z."/>
        </authorList>
    </citation>
    <scope>NUCLEOTIDE SEQUENCE [LARGE SCALE GENOMIC DNA]</scope>
    <source>
        <strain evidence="2">cv. GT1</strain>
        <tissue evidence="1">Leaf</tissue>
    </source>
</reference>
<dbReference type="PANTHER" id="PTHR34836">
    <property type="entry name" value="OS06G0188250 PROTEIN"/>
    <property type="match status" value="1"/>
</dbReference>
<evidence type="ECO:0000313" key="2">
    <source>
        <dbReference type="Proteomes" id="UP000467840"/>
    </source>
</evidence>
<evidence type="ECO:0000313" key="1">
    <source>
        <dbReference type="EMBL" id="KAF2323735.1"/>
    </source>
</evidence>
<comment type="caution">
    <text evidence="1">The sequence shown here is derived from an EMBL/GenBank/DDBJ whole genome shotgun (WGS) entry which is preliminary data.</text>
</comment>
<dbReference type="Proteomes" id="UP000467840">
    <property type="component" value="Chromosome 11"/>
</dbReference>
<accession>A0A6A6NF48</accession>
<dbReference type="Gene3D" id="3.40.190.10">
    <property type="entry name" value="Periplasmic binding protein-like II"/>
    <property type="match status" value="1"/>
</dbReference>
<gene>
    <name evidence="1" type="ORF">GH714_036764</name>
</gene>
<name>A0A6A6NF48_HEVBR</name>
<organism evidence="1 2">
    <name type="scientific">Hevea brasiliensis</name>
    <name type="common">Para rubber tree</name>
    <name type="synonym">Siphonia brasiliensis</name>
    <dbReference type="NCBI Taxonomy" id="3981"/>
    <lineage>
        <taxon>Eukaryota</taxon>
        <taxon>Viridiplantae</taxon>
        <taxon>Streptophyta</taxon>
        <taxon>Embryophyta</taxon>
        <taxon>Tracheophyta</taxon>
        <taxon>Spermatophyta</taxon>
        <taxon>Magnoliopsida</taxon>
        <taxon>eudicotyledons</taxon>
        <taxon>Gunneridae</taxon>
        <taxon>Pentapetalae</taxon>
        <taxon>rosids</taxon>
        <taxon>fabids</taxon>
        <taxon>Malpighiales</taxon>
        <taxon>Euphorbiaceae</taxon>
        <taxon>Crotonoideae</taxon>
        <taxon>Micrandreae</taxon>
        <taxon>Hevea</taxon>
    </lineage>
</organism>
<protein>
    <recommendedName>
        <fullName evidence="3">Ionotropic glutamate receptor C-terminal domain-containing protein</fullName>
    </recommendedName>
</protein>
<dbReference type="InterPro" id="IPR015683">
    <property type="entry name" value="Ionotropic_Glu_rcpt"/>
</dbReference>
<proteinExistence type="predicted"/>
<dbReference type="SUPFAM" id="SSF53822">
    <property type="entry name" value="Periplasmic binding protein-like I"/>
    <property type="match status" value="1"/>
</dbReference>
<dbReference type="PANTHER" id="PTHR34836:SF1">
    <property type="entry name" value="OS09G0428600 PROTEIN"/>
    <property type="match status" value="1"/>
</dbReference>
<keyword evidence="2" id="KW-1185">Reference proteome</keyword>
<evidence type="ECO:0008006" key="3">
    <source>
        <dbReference type="Google" id="ProtNLM"/>
    </source>
</evidence>
<dbReference type="SUPFAM" id="SSF53850">
    <property type="entry name" value="Periplasmic binding protein-like II"/>
    <property type="match status" value="1"/>
</dbReference>
<dbReference type="InterPro" id="IPR028082">
    <property type="entry name" value="Peripla_BP_I"/>
</dbReference>
<dbReference type="AlphaFoldDB" id="A0A6A6NF48"/>
<dbReference type="EMBL" id="JAAGAX010000002">
    <property type="protein sequence ID" value="KAF2323735.1"/>
    <property type="molecule type" value="Genomic_DNA"/>
</dbReference>
<dbReference type="Gene3D" id="3.40.50.2300">
    <property type="match status" value="1"/>
</dbReference>
<sequence>MTNLLISLVLGVQPYVPRTKERENFRVRWKKKFHRDHPDIVDEGLNIYGLCAYDATMALAMAIEEAGTTNFGFQRANDWIWTPDKGLVKKLKSATDASSKANLASIVWPGDSISVPKGWEIPINGKRVRIGVPVKVGFTEFVEVTKDPITNETKVTGYCIDVFNAVMKGLPYPVAYDYIPFALPNGSRPGNHNDLVYQVCLGAFRKGSQLVPDVSGAILKATGCGNARIEDAWLGEGGKFPDSSNSISSSVLGIDSFWGFLIAGAISLSSHVCS</sequence>